<evidence type="ECO:0000256" key="1">
    <source>
        <dbReference type="SAM" id="Phobius"/>
    </source>
</evidence>
<keyword evidence="1" id="KW-0472">Membrane</keyword>
<comment type="caution">
    <text evidence="4">The sequence shown here is derived from an EMBL/GenBank/DDBJ whole genome shotgun (WGS) entry which is preliminary data.</text>
</comment>
<dbReference type="Pfam" id="PF23981">
    <property type="entry name" value="DUF7305"/>
    <property type="match status" value="1"/>
</dbReference>
<feature type="domain" description="Type 4 fimbrial biogenesis protein PilX N-terminal" evidence="2">
    <location>
        <begin position="19"/>
        <end position="68"/>
    </location>
</feature>
<evidence type="ECO:0000259" key="2">
    <source>
        <dbReference type="Pfam" id="PF14341"/>
    </source>
</evidence>
<accession>A0ABS6JW59</accession>
<sequence length="516" mass="55687">MNSIMGLFDKVSRALKNERGVSFVLVLVLIVVMSVLAVGVVGVTATNVKMSTGERDYQSVYYIAEAAMNMKLDAISQSLDDNSLTEVESFIESDTLYDDFSPNMGESPYAIVSGEKIEGEYILTSTAHIGNRSRTVQSSFILDVTESGGGNTPPFELLDNVAVFSNGSISLSGGATIDGYVATNSTSPQSITFESWPNGGGARINNGSFILGPGGDFNAVVKFPDHNSNDTNMINYIASFRGDSDNLIEPMIYTIPDFPEPPEEYSVIDYQQIEKNENEKYDVILNNRLRINNYIVRDTNYVLELDENLFFKEIILGEDNTLNINVGNEERTLIVDHLDASTGHIKINGTGKLNIYVKEKITMGSGSTINNDGDTNQLAIYFKGSGNPDSPRSFTLGGAQAISGSFFGEDTNINITSGGGFTGHIITGGKKVELSGGSSTDTRLFYAPNADVKISEGGVFIGSVITKTLTMDGGASVTYNPLVDYDGLPYFPGDGSENGETNTTIKLQKTSTIREK</sequence>
<proteinExistence type="predicted"/>
<dbReference type="Pfam" id="PF14341">
    <property type="entry name" value="PilX_N"/>
    <property type="match status" value="1"/>
</dbReference>
<keyword evidence="1" id="KW-1133">Transmembrane helix</keyword>
<dbReference type="InterPro" id="IPR055729">
    <property type="entry name" value="DUF7305"/>
</dbReference>
<keyword evidence="1" id="KW-0812">Transmembrane</keyword>
<evidence type="ECO:0000313" key="5">
    <source>
        <dbReference type="Proteomes" id="UP000790580"/>
    </source>
</evidence>
<evidence type="ECO:0000313" key="4">
    <source>
        <dbReference type="EMBL" id="MBU9721919.1"/>
    </source>
</evidence>
<dbReference type="EMBL" id="JAHQCR010000045">
    <property type="protein sequence ID" value="MBU9721919.1"/>
    <property type="molecule type" value="Genomic_DNA"/>
</dbReference>
<gene>
    <name evidence="4" type="ORF">KS407_10780</name>
</gene>
<evidence type="ECO:0000259" key="3">
    <source>
        <dbReference type="Pfam" id="PF23981"/>
    </source>
</evidence>
<dbReference type="Proteomes" id="UP000790580">
    <property type="component" value="Unassembled WGS sequence"/>
</dbReference>
<feature type="transmembrane region" description="Helical" evidence="1">
    <location>
        <begin position="21"/>
        <end position="45"/>
    </location>
</feature>
<dbReference type="InterPro" id="IPR025746">
    <property type="entry name" value="PilX_N_dom"/>
</dbReference>
<evidence type="ECO:0008006" key="6">
    <source>
        <dbReference type="Google" id="ProtNLM"/>
    </source>
</evidence>
<reference evidence="4 5" key="1">
    <citation type="submission" date="2021-06" db="EMBL/GenBank/DDBJ databases">
        <title>Bacillus sp. RD4P76, an endophyte from a halophyte.</title>
        <authorList>
            <person name="Sun J.-Q."/>
        </authorList>
    </citation>
    <scope>NUCLEOTIDE SEQUENCE [LARGE SCALE GENOMIC DNA]</scope>
    <source>
        <strain evidence="4 5">JCM 17098</strain>
    </source>
</reference>
<protein>
    <recommendedName>
        <fullName evidence="6">Type 4 fimbrial biogenesis protein PilX N-terminal domain-containing protein</fullName>
    </recommendedName>
</protein>
<feature type="domain" description="DUF7305" evidence="3">
    <location>
        <begin position="317"/>
        <end position="433"/>
    </location>
</feature>
<organism evidence="4 5">
    <name type="scientific">Evansella alkalicola</name>
    <dbReference type="NCBI Taxonomy" id="745819"/>
    <lineage>
        <taxon>Bacteria</taxon>
        <taxon>Bacillati</taxon>
        <taxon>Bacillota</taxon>
        <taxon>Bacilli</taxon>
        <taxon>Bacillales</taxon>
        <taxon>Bacillaceae</taxon>
        <taxon>Evansella</taxon>
    </lineage>
</organism>
<keyword evidence="5" id="KW-1185">Reference proteome</keyword>
<dbReference type="RefSeq" id="WP_140354982.1">
    <property type="nucleotide sequence ID" value="NZ_JAHQCR010000045.1"/>
</dbReference>
<name>A0ABS6JW59_9BACI</name>